<gene>
    <name evidence="1" type="ORF">DPEC_G00058980</name>
</gene>
<evidence type="ECO:0000313" key="2">
    <source>
        <dbReference type="Proteomes" id="UP001157502"/>
    </source>
</evidence>
<reference evidence="1" key="1">
    <citation type="submission" date="2021-05" db="EMBL/GenBank/DDBJ databases">
        <authorList>
            <person name="Pan Q."/>
            <person name="Jouanno E."/>
            <person name="Zahm M."/>
            <person name="Klopp C."/>
            <person name="Cabau C."/>
            <person name="Louis A."/>
            <person name="Berthelot C."/>
            <person name="Parey E."/>
            <person name="Roest Crollius H."/>
            <person name="Montfort J."/>
            <person name="Robinson-Rechavi M."/>
            <person name="Bouchez O."/>
            <person name="Lampietro C."/>
            <person name="Lopez Roques C."/>
            <person name="Donnadieu C."/>
            <person name="Postlethwait J."/>
            <person name="Bobe J."/>
            <person name="Dillon D."/>
            <person name="Chandos A."/>
            <person name="von Hippel F."/>
            <person name="Guiguen Y."/>
        </authorList>
    </citation>
    <scope>NUCLEOTIDE SEQUENCE</scope>
    <source>
        <strain evidence="1">YG-Jan2019</strain>
    </source>
</reference>
<name>A0ACC2H6Z2_DALPE</name>
<protein>
    <submittedName>
        <fullName evidence="1">Uncharacterized protein</fullName>
    </submittedName>
</protein>
<dbReference type="EMBL" id="CM055732">
    <property type="protein sequence ID" value="KAJ8011511.1"/>
    <property type="molecule type" value="Genomic_DNA"/>
</dbReference>
<comment type="caution">
    <text evidence="1">The sequence shown here is derived from an EMBL/GenBank/DDBJ whole genome shotgun (WGS) entry which is preliminary data.</text>
</comment>
<proteinExistence type="predicted"/>
<sequence length="313" mass="35326">MECHSTSLEQNEPLARKAGEQQGVRFFKMARVGKRRKCSAHGFMDKARSRSCPVAGLTVKHCCGDNNQPVVLRGTGSQGVCWSPDRATTLRSVTSGQNPEKQVTVLIKLSGGGRTEIRCKEPNTQGNCEEGAPLKRDEWTPYSTAHQQIPVEGLVSKRTSAPLGYGNWRKKGTWRLDTLRWYSSLPVYADRGPMPFRRKRCVSMTASTSWADDQYWASWDGWDEVIIWGDEGRKEQRKKKPNVEERRKEGREKCEGGKEDGKAGGYGWTEGPAEQVDTETDVQDPENSPEHGVYHEDSITAPRYCPYREQIDK</sequence>
<keyword evidence="2" id="KW-1185">Reference proteome</keyword>
<dbReference type="Proteomes" id="UP001157502">
    <property type="component" value="Chromosome 5"/>
</dbReference>
<evidence type="ECO:0000313" key="1">
    <source>
        <dbReference type="EMBL" id="KAJ8011511.1"/>
    </source>
</evidence>
<organism evidence="1 2">
    <name type="scientific">Dallia pectoralis</name>
    <name type="common">Alaska blackfish</name>
    <dbReference type="NCBI Taxonomy" id="75939"/>
    <lineage>
        <taxon>Eukaryota</taxon>
        <taxon>Metazoa</taxon>
        <taxon>Chordata</taxon>
        <taxon>Craniata</taxon>
        <taxon>Vertebrata</taxon>
        <taxon>Euteleostomi</taxon>
        <taxon>Actinopterygii</taxon>
        <taxon>Neopterygii</taxon>
        <taxon>Teleostei</taxon>
        <taxon>Protacanthopterygii</taxon>
        <taxon>Esociformes</taxon>
        <taxon>Umbridae</taxon>
        <taxon>Dallia</taxon>
    </lineage>
</organism>
<accession>A0ACC2H6Z2</accession>